<keyword evidence="2" id="KW-1185">Reference proteome</keyword>
<organism evidence="1 2">
    <name type="scientific">Limnochorda pilosa</name>
    <dbReference type="NCBI Taxonomy" id="1555112"/>
    <lineage>
        <taxon>Bacteria</taxon>
        <taxon>Bacillati</taxon>
        <taxon>Bacillota</taxon>
        <taxon>Limnochordia</taxon>
        <taxon>Limnochordales</taxon>
        <taxon>Limnochordaceae</taxon>
        <taxon>Limnochorda</taxon>
    </lineage>
</organism>
<accession>A0A0K2SHC4</accession>
<proteinExistence type="predicted"/>
<name>A0A0K2SHC4_LIMPI</name>
<dbReference type="EMBL" id="AP014924">
    <property type="protein sequence ID" value="BAS26437.1"/>
    <property type="molecule type" value="Genomic_DNA"/>
</dbReference>
<reference evidence="2" key="2">
    <citation type="journal article" date="2016" name="Int. J. Syst. Evol. Microbiol.">
        <title>Complete genome sequence and cell structure of Limnochorda pilosa, a Gram-negative spore-former within the phylum Firmicutes.</title>
        <authorList>
            <person name="Watanabe M."/>
            <person name="Kojima H."/>
            <person name="Fukui M."/>
        </authorList>
    </citation>
    <scope>NUCLEOTIDE SEQUENCE [LARGE SCALE GENOMIC DNA]</scope>
    <source>
        <strain evidence="2">HC45</strain>
    </source>
</reference>
<reference evidence="2" key="1">
    <citation type="submission" date="2015-07" db="EMBL/GenBank/DDBJ databases">
        <title>Complete genome sequence and phylogenetic analysis of Limnochorda pilosa.</title>
        <authorList>
            <person name="Watanabe M."/>
            <person name="Kojima H."/>
            <person name="Fukui M."/>
        </authorList>
    </citation>
    <scope>NUCLEOTIDE SEQUENCE [LARGE SCALE GENOMIC DNA]</scope>
    <source>
        <strain evidence="2">HC45</strain>
    </source>
</reference>
<dbReference type="STRING" id="1555112.LIP_0580"/>
<dbReference type="KEGG" id="lpil:LIP_0580"/>
<dbReference type="Proteomes" id="UP000065807">
    <property type="component" value="Chromosome"/>
</dbReference>
<gene>
    <name evidence="1" type="ORF">LIP_0580</name>
</gene>
<evidence type="ECO:0000313" key="2">
    <source>
        <dbReference type="Proteomes" id="UP000065807"/>
    </source>
</evidence>
<evidence type="ECO:0000313" key="1">
    <source>
        <dbReference type="EMBL" id="BAS26437.1"/>
    </source>
</evidence>
<sequence>MDRGPAAPKPFSAATLGFVWPEYPGQLQVTDAAILARLTQALSTASRSPAPLDPRRLYWRLELHRGEAGEEPEELLATRDLRVHDPAQDVTLDGPDLEEILSDLTGDLRQRFFGERVPWDQALNLLPVGATATVRDLETGLTFAVRRHRGDAHADVEPLTPQDSETLRAVYGGEWSWKRRAVVATAAGRAIAASINGMPHGWGDLFDNEFVGHFCLHFTGSRVHTTWQVDDGHQLMVLKAAGALAESLDAAEPEELARWVMAAVNHRERATLRYVAGTPDPALQDALFEQIRTLFVWGARLEEADEHAARVRVEATVYYVAPDPAAPFRKSLVMAFSQPPGEGPWLLDFSSLSPLLMPGAGPAGERRSSVKGRRGWC</sequence>
<dbReference type="AlphaFoldDB" id="A0A0K2SHC4"/>
<protein>
    <submittedName>
        <fullName evidence="1">Uncharacterized protein</fullName>
    </submittedName>
</protein>